<dbReference type="EMBL" id="CABITT030000004">
    <property type="protein sequence ID" value="VVB00557.1"/>
    <property type="molecule type" value="Genomic_DNA"/>
</dbReference>
<reference evidence="1" key="1">
    <citation type="submission" date="2019-07" db="EMBL/GenBank/DDBJ databases">
        <authorList>
            <person name="Dittberner H."/>
        </authorList>
    </citation>
    <scope>NUCLEOTIDE SEQUENCE [LARGE SCALE GENOMIC DNA]</scope>
</reference>
<organism evidence="1 2">
    <name type="scientific">Arabis nemorensis</name>
    <dbReference type="NCBI Taxonomy" id="586526"/>
    <lineage>
        <taxon>Eukaryota</taxon>
        <taxon>Viridiplantae</taxon>
        <taxon>Streptophyta</taxon>
        <taxon>Embryophyta</taxon>
        <taxon>Tracheophyta</taxon>
        <taxon>Spermatophyta</taxon>
        <taxon>Magnoliopsida</taxon>
        <taxon>eudicotyledons</taxon>
        <taxon>Gunneridae</taxon>
        <taxon>Pentapetalae</taxon>
        <taxon>rosids</taxon>
        <taxon>malvids</taxon>
        <taxon>Brassicales</taxon>
        <taxon>Brassicaceae</taxon>
        <taxon>Arabideae</taxon>
        <taxon>Arabis</taxon>
    </lineage>
</organism>
<sequence>MFTVPDVDLLKLCLDAREVLLTWRKKRPDLISENAIQQYNDCWAYVLARGLSAVTKQFGTTDLMRLPTPKKLLAQIDQNLLIKTFKFKFAVVPKILGPTLTNWVFSDHDLFR</sequence>
<dbReference type="Proteomes" id="UP000489600">
    <property type="component" value="Unassembled WGS sequence"/>
</dbReference>
<comment type="caution">
    <text evidence="1">The sequence shown here is derived from an EMBL/GenBank/DDBJ whole genome shotgun (WGS) entry which is preliminary data.</text>
</comment>
<evidence type="ECO:0000313" key="1">
    <source>
        <dbReference type="EMBL" id="VVB00557.1"/>
    </source>
</evidence>
<name>A0A565BHB5_9BRAS</name>
<keyword evidence="2" id="KW-1185">Reference proteome</keyword>
<gene>
    <name evidence="1" type="ORF">ANE_LOCUS11001</name>
</gene>
<proteinExistence type="predicted"/>
<evidence type="ECO:0000313" key="2">
    <source>
        <dbReference type="Proteomes" id="UP000489600"/>
    </source>
</evidence>
<dbReference type="AlphaFoldDB" id="A0A565BHB5"/>
<accession>A0A565BHB5</accession>
<evidence type="ECO:0008006" key="3">
    <source>
        <dbReference type="Google" id="ProtNLM"/>
    </source>
</evidence>
<protein>
    <recommendedName>
        <fullName evidence="3">Peptidase C1A papain C-terminal domain-containing protein</fullName>
    </recommendedName>
</protein>